<dbReference type="KEGG" id="nps:KRR39_08410"/>
<sequence length="58" mass="6032">MPDLIKMAFEDGRVVGSLSVQTDADNGDGPERGPDRSGAAASANTRSRARSKRSPGSK</sequence>
<gene>
    <name evidence="2" type="ORF">KRR39_08410</name>
</gene>
<accession>A0A975T1D2</accession>
<evidence type="ECO:0000256" key="1">
    <source>
        <dbReference type="SAM" id="MobiDB-lite"/>
    </source>
</evidence>
<organism evidence="2 3">
    <name type="scientific">Nocardioides panacis</name>
    <dbReference type="NCBI Taxonomy" id="2849501"/>
    <lineage>
        <taxon>Bacteria</taxon>
        <taxon>Bacillati</taxon>
        <taxon>Actinomycetota</taxon>
        <taxon>Actinomycetes</taxon>
        <taxon>Propionibacteriales</taxon>
        <taxon>Nocardioidaceae</taxon>
        <taxon>Nocardioides</taxon>
    </lineage>
</organism>
<keyword evidence="3" id="KW-1185">Reference proteome</keyword>
<reference evidence="2" key="1">
    <citation type="submission" date="2021-06" db="EMBL/GenBank/DDBJ databases">
        <title>Complete genome sequence of Nocardioides sp. G188.</title>
        <authorList>
            <person name="Im W.-T."/>
        </authorList>
    </citation>
    <scope>NUCLEOTIDE SEQUENCE</scope>
    <source>
        <strain evidence="2">G188</strain>
    </source>
</reference>
<dbReference type="EMBL" id="CP077062">
    <property type="protein sequence ID" value="QWZ09746.1"/>
    <property type="molecule type" value="Genomic_DNA"/>
</dbReference>
<evidence type="ECO:0000313" key="2">
    <source>
        <dbReference type="EMBL" id="QWZ09746.1"/>
    </source>
</evidence>
<name>A0A975T1D2_9ACTN</name>
<dbReference type="RefSeq" id="WP_216941592.1">
    <property type="nucleotide sequence ID" value="NZ_CP077062.1"/>
</dbReference>
<dbReference type="AlphaFoldDB" id="A0A975T1D2"/>
<evidence type="ECO:0000313" key="3">
    <source>
        <dbReference type="Proteomes" id="UP000683575"/>
    </source>
</evidence>
<protein>
    <submittedName>
        <fullName evidence="2">Uncharacterized protein</fullName>
    </submittedName>
</protein>
<feature type="compositionally biased region" description="Low complexity" evidence="1">
    <location>
        <begin position="36"/>
        <end position="46"/>
    </location>
</feature>
<feature type="region of interest" description="Disordered" evidence="1">
    <location>
        <begin position="17"/>
        <end position="58"/>
    </location>
</feature>
<feature type="compositionally biased region" description="Basic residues" evidence="1">
    <location>
        <begin position="47"/>
        <end position="58"/>
    </location>
</feature>
<dbReference type="Proteomes" id="UP000683575">
    <property type="component" value="Chromosome"/>
</dbReference>
<proteinExistence type="predicted"/>